<evidence type="ECO:0000313" key="3">
    <source>
        <dbReference type="Proteomes" id="UP001266305"/>
    </source>
</evidence>
<proteinExistence type="predicted"/>
<gene>
    <name evidence="2" type="ORF">P7K49_009074</name>
</gene>
<dbReference type="EMBL" id="JASSZA010000004">
    <property type="protein sequence ID" value="KAK2114808.1"/>
    <property type="molecule type" value="Genomic_DNA"/>
</dbReference>
<evidence type="ECO:0000313" key="2">
    <source>
        <dbReference type="EMBL" id="KAK2114808.1"/>
    </source>
</evidence>
<evidence type="ECO:0000256" key="1">
    <source>
        <dbReference type="SAM" id="MobiDB-lite"/>
    </source>
</evidence>
<protein>
    <submittedName>
        <fullName evidence="2">Uncharacterized protein</fullName>
    </submittedName>
</protein>
<keyword evidence="3" id="KW-1185">Reference proteome</keyword>
<organism evidence="2 3">
    <name type="scientific">Saguinus oedipus</name>
    <name type="common">Cotton-top tamarin</name>
    <name type="synonym">Oedipomidas oedipus</name>
    <dbReference type="NCBI Taxonomy" id="9490"/>
    <lineage>
        <taxon>Eukaryota</taxon>
        <taxon>Metazoa</taxon>
        <taxon>Chordata</taxon>
        <taxon>Craniata</taxon>
        <taxon>Vertebrata</taxon>
        <taxon>Euteleostomi</taxon>
        <taxon>Mammalia</taxon>
        <taxon>Eutheria</taxon>
        <taxon>Euarchontoglires</taxon>
        <taxon>Primates</taxon>
        <taxon>Haplorrhini</taxon>
        <taxon>Platyrrhini</taxon>
        <taxon>Cebidae</taxon>
        <taxon>Callitrichinae</taxon>
        <taxon>Saguinus</taxon>
    </lineage>
</organism>
<reference evidence="2 3" key="1">
    <citation type="submission" date="2023-05" db="EMBL/GenBank/DDBJ databases">
        <title>B98-5 Cell Line De Novo Hybrid Assembly: An Optical Mapping Approach.</title>
        <authorList>
            <person name="Kananen K."/>
            <person name="Auerbach J.A."/>
            <person name="Kautto E."/>
            <person name="Blachly J.S."/>
        </authorList>
    </citation>
    <scope>NUCLEOTIDE SEQUENCE [LARGE SCALE GENOMIC DNA]</scope>
    <source>
        <strain evidence="2">B95-8</strain>
        <tissue evidence="2">Cell line</tissue>
    </source>
</reference>
<accession>A0ABQ9VZK4</accession>
<feature type="region of interest" description="Disordered" evidence="1">
    <location>
        <begin position="1"/>
        <end position="63"/>
    </location>
</feature>
<sequence>PVLNGGAAKVGSLSPLHPPADPQFYHPEIANAGDFPPASPPGPQTAGLSCSTTVTPKPLPSDRTPPMTPCPVCSFLLGFALSQSTSKLQPLLLLKPLLDPQPPPSAPAPAMLPLEAPCSLLPLTLPLPCCFWKLLQACPGSGFTGAQGCPGEIPAAPSQAWATSCESRDSSSCFPDNPLFPALGSGP</sequence>
<comment type="caution">
    <text evidence="2">The sequence shown here is derived from an EMBL/GenBank/DDBJ whole genome shotgun (WGS) entry which is preliminary data.</text>
</comment>
<feature type="non-terminal residue" evidence="2">
    <location>
        <position position="1"/>
    </location>
</feature>
<dbReference type="Proteomes" id="UP001266305">
    <property type="component" value="Unassembled WGS sequence"/>
</dbReference>
<name>A0ABQ9VZK4_SAGOE</name>
<feature type="compositionally biased region" description="Polar residues" evidence="1">
    <location>
        <begin position="46"/>
        <end position="55"/>
    </location>
</feature>